<dbReference type="SUPFAM" id="SSF52218">
    <property type="entry name" value="Flavoproteins"/>
    <property type="match status" value="1"/>
</dbReference>
<evidence type="ECO:0000259" key="2">
    <source>
        <dbReference type="Pfam" id="PF03358"/>
    </source>
</evidence>
<gene>
    <name evidence="3" type="ORF">SVXNc_0513</name>
</gene>
<dbReference type="Proteomes" id="UP001218034">
    <property type="component" value="Chromosome"/>
</dbReference>
<accession>A0ABY8CE83</accession>
<dbReference type="EMBL" id="CP104395">
    <property type="protein sequence ID" value="WEL19531.1"/>
    <property type="molecule type" value="Genomic_DNA"/>
</dbReference>
<evidence type="ECO:0000256" key="1">
    <source>
        <dbReference type="ARBA" id="ARBA00038292"/>
    </source>
</evidence>
<dbReference type="InterPro" id="IPR029039">
    <property type="entry name" value="Flavoprotein-like_sf"/>
</dbReference>
<evidence type="ECO:0000313" key="3">
    <source>
        <dbReference type="EMBL" id="WEL19531.1"/>
    </source>
</evidence>
<dbReference type="InterPro" id="IPR005025">
    <property type="entry name" value="FMN_Rdtase-like_dom"/>
</dbReference>
<dbReference type="Pfam" id="PF03358">
    <property type="entry name" value="FMN_red"/>
    <property type="match status" value="1"/>
</dbReference>
<dbReference type="GeneID" id="90589950"/>
<dbReference type="PANTHER" id="PTHR30543:SF21">
    <property type="entry name" value="NAD(P)H-DEPENDENT FMN REDUCTASE LOT6"/>
    <property type="match status" value="1"/>
</dbReference>
<name>A0ABY8CE83_9ARCH</name>
<dbReference type="InterPro" id="IPR050712">
    <property type="entry name" value="NAD(P)H-dep_reductase"/>
</dbReference>
<protein>
    <submittedName>
        <fullName evidence="3">Multimeric flavodoxin WrbA</fullName>
    </submittedName>
</protein>
<keyword evidence="4" id="KW-1185">Reference proteome</keyword>
<sequence>MKTLIVLGTTREGRNTVKPAKAVLEEFEEQGHETTFFDLKEKEIPMLGNRTYVDDEEPVPEDIEDFAEEVQESDLIVLVAPEYNHSVPGALKNTLDYLFPEYNGKAFSYVTVSAGGFGGIRALDHLQDITLGLGGHPGPNLPISNVSTNFEDEQPTEEYQEKIKNFVGKTENFVEKIN</sequence>
<dbReference type="RefSeq" id="WP_347722401.1">
    <property type="nucleotide sequence ID" value="NZ_CP104395.1"/>
</dbReference>
<evidence type="ECO:0000313" key="4">
    <source>
        <dbReference type="Proteomes" id="UP001218034"/>
    </source>
</evidence>
<reference evidence="3 4" key="1">
    <citation type="submission" date="2022-09" db="EMBL/GenBank/DDBJ databases">
        <title>Xylan utilization by haloarchaea-nanohaloarchaea associations.</title>
        <authorList>
            <person name="Yakimov M."/>
        </authorList>
    </citation>
    <scope>NUCLEOTIDE SEQUENCE [LARGE SCALE GENOMIC DNA]</scope>
    <source>
        <strain evidence="3 4">SVXNc</strain>
    </source>
</reference>
<organism evidence="3 4">
    <name type="scientific">Candidatus Nanohalococcus occultus</name>
    <dbReference type="NCBI Taxonomy" id="2978047"/>
    <lineage>
        <taxon>Archaea</taxon>
        <taxon>Candidatus Nanohalarchaeota</taxon>
        <taxon>Candidatus Nanohalarchaeota incertae sedis</taxon>
        <taxon>Candidatus Nanohalococcus</taxon>
    </lineage>
</organism>
<comment type="similarity">
    <text evidence="1">Belongs to the SsuE family. Isf subfamily.</text>
</comment>
<dbReference type="PANTHER" id="PTHR30543">
    <property type="entry name" value="CHROMATE REDUCTASE"/>
    <property type="match status" value="1"/>
</dbReference>
<proteinExistence type="inferred from homology"/>
<feature type="domain" description="NADPH-dependent FMN reductase-like" evidence="2">
    <location>
        <begin position="1"/>
        <end position="140"/>
    </location>
</feature>
<dbReference type="Gene3D" id="3.40.50.360">
    <property type="match status" value="1"/>
</dbReference>